<protein>
    <submittedName>
        <fullName evidence="1">Uncharacterized protein</fullName>
    </submittedName>
</protein>
<keyword evidence="2" id="KW-1185">Reference proteome</keyword>
<reference evidence="1" key="1">
    <citation type="submission" date="2023-04" db="EMBL/GenBank/DDBJ databases">
        <title>Draft Genome sequencing of Naganishia species isolated from polar environments using Oxford Nanopore Technology.</title>
        <authorList>
            <person name="Leo P."/>
            <person name="Venkateswaran K."/>
        </authorList>
    </citation>
    <scope>NUCLEOTIDE SEQUENCE</scope>
    <source>
        <strain evidence="1">DBVPG 5303</strain>
    </source>
</reference>
<comment type="caution">
    <text evidence="1">The sequence shown here is derived from an EMBL/GenBank/DDBJ whole genome shotgun (WGS) entry which is preliminary data.</text>
</comment>
<sequence>MTRGRAPNLALPLTKALAQQRDYRARKAANIARLEGENEVLRNENTQLRQDIAAYRDGRPVPDRQHDNTILAKDDASETPVADVRHSPSSAGYLQLKITYEQLEAEVQRKEQVLLSLRDKEREAFARLEALIQQSLQVVGQGTVAPPDANSHNHGIYQTTIKPEPLGHYPLPPPRDGRNVHYPPFSVPTPGSAQPLQSGVTPLSNRGSFSPESDSYRARKRVRSSSSFVSGGVGSYNVATVRPYSHHAPQTYDQRTESPFLNSEYLVPSNTHSIMQPALEDRLQIAKTRANVPPPPVSPLPNHEGGMSRRDKVEPTHSPLSTQSRPSDEGAADNPQNMAHNGTHESPTASANAPTSLVTKTCSSSKTCRSTSECNTLVEDQDTTRSCRPSPKPHSTLPRGPVDIAESNVRELPHKVNSKEEESPSLTQANCCNGLFDCSSLPPNLWMPLHQMSTSYERGNNPAKSLASTITVLPSPADLVSGGPVDDGSTEEDSLTLPAPRMETPALKGPVERTEIVKGGEAGQDEEYDPTDMGFLKSLSKSIKKSAPQISVNDDTGDVSEFGTIDTKTFVQEHAGIKRPSGQGDIARRGRRRSSENQAMLGHALDVRDMETSVNTKSPSSYDGLHTSDHYRACENYQTVKLVHSPTTSSSIHPAQPESDDDGQRPSPACHRLGSLSSDINLTSPVSNFSALRTMSHSVLPRGITITPSSPIKPVTQRSELWINGPPNSSSPGTYTIEDFGQSSPGSTPKDFHMSSRIILDRRDSSGTAHDLGIGQPSKARRPPFFSESPPQSYSRGGLLNPDPFVSAGSTGHRSASLPVDTHPSTLPLLSPMTGSSSPRFLFADDTWSNSERREKNLTDKKVIRKTRSFSEVLSRSRKSRFEQKESSTPQPIITWGSDRKLRVVETPDMATPPSASQSSSPKKKSSSILKTAVDFFQFRKSRSRANSNVEKDVPLSVSPGNRDGVDLVSHGKETLAGTDSDCTTASPISSLPIPSNSVKLAALGGGDLNLRSPPSCFDNDQIIVGTWNNPSPACGPIGESSLAIAASPSPVSQSPVISAVEEDFTADTLSLPRAKGSGSNDGPFRRPLMTSRAQSTSSISHNDTVLSQADGKSGFWHGSRPLSEAPVSRSTTIRAVRSSSSQPSSDIVTTSLASSVRNSRQNSVDDLLAGSSEPMSILRPRMSVHNSAAQITGSPTVSFAGGTPRMSISSTTSDAESGKGPSRPRGYTSVSQDNIHNALSLPSTNNKPSRPRSSTLFSTTPGWLAAGTVNSPEKKRTSVMRRLSAGLIGTLEENKRLPFQTPARDADPSAPDYFISGDSSHSPTPELPREVPMRQPEASAEEWMAQITQIIPRSSLASFLASKQTPEFREGLHLLLQGFHFDNLPLDIALRRLLMEMALPREAQQIDRVLEAFAQRYNACHPGLFRDPDHAYVLAFSLIMLHTDVYNRHNKQKMTKAEYVRNTRLEGVAPAVLETFHDNTCYAEFIFADRIGGDMDRNTVSRPRNNRRSTLFFSTKPVHDAHAASLDGYGFQAAVAAGNVAHLQVPSSKWIPKDDPMSYIGSWTSIDDDWVERCFLSAPAIEVVKPATHSTTVTRGRSGLIDKDPQYSLPQSVSPVVLRLKVVKVGLLSCQDDLLSASKKANHRKWRTWSVVLTNTQLIFLKDSIWALALREQIERLGHDLRLSPGTLLLPTFTDFRPDEVIGLAGSAAVFDRSYAKNEHTFRLAMPHGLEYVLQASDEPEMNEWVTLINWSAASKTLGIPTTSNDSLSSGLWSSDGGEKQNLIMGTIKSQRSIGDESSVAQDHLPEPSTPFAGILSLNPANKSLLQDYDERSTSLTGKIQEELRLARNLELLAILSQGSKEHVESLFQLMAENIRRWRAELAKLRSINIRQRQTPPGSRTTMPEKNGDRTRLDGNVVR</sequence>
<proteinExistence type="predicted"/>
<gene>
    <name evidence="1" type="ORF">QFC24_001279</name>
</gene>
<accession>A0ACC2XUX0</accession>
<name>A0ACC2XUX0_9TREE</name>
<evidence type="ECO:0000313" key="1">
    <source>
        <dbReference type="EMBL" id="KAJ9127047.1"/>
    </source>
</evidence>
<organism evidence="1 2">
    <name type="scientific">Naganishia onofrii</name>
    <dbReference type="NCBI Taxonomy" id="1851511"/>
    <lineage>
        <taxon>Eukaryota</taxon>
        <taxon>Fungi</taxon>
        <taxon>Dikarya</taxon>
        <taxon>Basidiomycota</taxon>
        <taxon>Agaricomycotina</taxon>
        <taxon>Tremellomycetes</taxon>
        <taxon>Filobasidiales</taxon>
        <taxon>Filobasidiaceae</taxon>
        <taxon>Naganishia</taxon>
    </lineage>
</organism>
<dbReference type="EMBL" id="JASBWV010000003">
    <property type="protein sequence ID" value="KAJ9127047.1"/>
    <property type="molecule type" value="Genomic_DNA"/>
</dbReference>
<dbReference type="Proteomes" id="UP001234202">
    <property type="component" value="Unassembled WGS sequence"/>
</dbReference>
<evidence type="ECO:0000313" key="2">
    <source>
        <dbReference type="Proteomes" id="UP001234202"/>
    </source>
</evidence>